<protein>
    <submittedName>
        <fullName evidence="2">Uncharacterized protein</fullName>
    </submittedName>
</protein>
<dbReference type="Proteomes" id="UP000094819">
    <property type="component" value="Unassembled WGS sequence"/>
</dbReference>
<dbReference type="RefSeq" id="XP_019033717.1">
    <property type="nucleotide sequence ID" value="XM_019173910.1"/>
</dbReference>
<sequence>MTDLYRRLALVQGCFAKVPVLEGERNWREWEDGIYGALRQFQGLALLHTAPPPDTSTEKVTTPVSSDLSDDHKSPNTMVAAAILQCLSRSLTKSYAPIVDDTASYKTYHIYSALRGYLHLQVRDFISFLPSESDDLLDYMETLQQKHASLSQLEMYSEMMLVFQLLYALPSRHHVWRNQLWATSAFRSTISKLLSATWSLPTAGALISQSG</sequence>
<feature type="region of interest" description="Disordered" evidence="1">
    <location>
        <begin position="50"/>
        <end position="73"/>
    </location>
</feature>
<gene>
    <name evidence="2" type="ORF">L198_01749</name>
</gene>
<evidence type="ECO:0000313" key="3">
    <source>
        <dbReference type="Proteomes" id="UP000094819"/>
    </source>
</evidence>
<organism evidence="2 3">
    <name type="scientific">Cryptococcus wingfieldii CBS 7118</name>
    <dbReference type="NCBI Taxonomy" id="1295528"/>
    <lineage>
        <taxon>Eukaryota</taxon>
        <taxon>Fungi</taxon>
        <taxon>Dikarya</taxon>
        <taxon>Basidiomycota</taxon>
        <taxon>Agaricomycotina</taxon>
        <taxon>Tremellomycetes</taxon>
        <taxon>Tremellales</taxon>
        <taxon>Cryptococcaceae</taxon>
        <taxon>Cryptococcus</taxon>
    </lineage>
</organism>
<dbReference type="OrthoDB" id="10547882at2759"/>
<name>A0A1E3JYU4_9TREE</name>
<accession>A0A1E3JYU4</accession>
<evidence type="ECO:0000313" key="2">
    <source>
        <dbReference type="EMBL" id="ODO05062.1"/>
    </source>
</evidence>
<feature type="compositionally biased region" description="Polar residues" evidence="1">
    <location>
        <begin position="58"/>
        <end position="67"/>
    </location>
</feature>
<dbReference type="GeneID" id="30190962"/>
<keyword evidence="3" id="KW-1185">Reference proteome</keyword>
<dbReference type="AlphaFoldDB" id="A0A1E3JYU4"/>
<comment type="caution">
    <text evidence="2">The sequence shown here is derived from an EMBL/GenBank/DDBJ whole genome shotgun (WGS) entry which is preliminary data.</text>
</comment>
<evidence type="ECO:0000256" key="1">
    <source>
        <dbReference type="SAM" id="MobiDB-lite"/>
    </source>
</evidence>
<dbReference type="EMBL" id="AWGH01000004">
    <property type="protein sequence ID" value="ODO05062.1"/>
    <property type="molecule type" value="Genomic_DNA"/>
</dbReference>
<reference evidence="2 3" key="1">
    <citation type="submission" date="2016-06" db="EMBL/GenBank/DDBJ databases">
        <title>Evolution of pathogenesis and genome organization in the Tremellales.</title>
        <authorList>
            <person name="Cuomo C."/>
            <person name="Litvintseva A."/>
            <person name="Heitman J."/>
            <person name="Chen Y."/>
            <person name="Sun S."/>
            <person name="Springer D."/>
            <person name="Dromer F."/>
            <person name="Young S."/>
            <person name="Zeng Q."/>
            <person name="Chapman S."/>
            <person name="Gujja S."/>
            <person name="Saif S."/>
            <person name="Birren B."/>
        </authorList>
    </citation>
    <scope>NUCLEOTIDE SEQUENCE [LARGE SCALE GENOMIC DNA]</scope>
    <source>
        <strain evidence="2 3">CBS 7118</strain>
    </source>
</reference>
<proteinExistence type="predicted"/>